<accession>A0A139BV51</accession>
<reference evidence="1 2" key="1">
    <citation type="submission" date="2016-02" db="EMBL/GenBank/DDBJ databases">
        <authorList>
            <person name="Wen L."/>
            <person name="He K."/>
            <person name="Yang H."/>
        </authorList>
    </citation>
    <scope>NUCLEOTIDE SEQUENCE [LARGE SCALE GENOMIC DNA]</scope>
    <source>
        <strain evidence="1">ShG14-8</strain>
    </source>
</reference>
<evidence type="ECO:0000313" key="1">
    <source>
        <dbReference type="EMBL" id="KXS32831.1"/>
    </source>
</evidence>
<organism evidence="1 2">
    <name type="scientific">Candidatus Gallionella acididurans</name>
    <dbReference type="NCBI Taxonomy" id="1796491"/>
    <lineage>
        <taxon>Bacteria</taxon>
        <taxon>Pseudomonadati</taxon>
        <taxon>Pseudomonadota</taxon>
        <taxon>Betaproteobacteria</taxon>
        <taxon>Nitrosomonadales</taxon>
        <taxon>Gallionellaceae</taxon>
        <taxon>Gallionella</taxon>
    </lineage>
</organism>
<comment type="caution">
    <text evidence="1">The sequence shown here is derived from an EMBL/GenBank/DDBJ whole genome shotgun (WGS) entry which is preliminary data.</text>
</comment>
<dbReference type="Proteomes" id="UP000070578">
    <property type="component" value="Unassembled WGS sequence"/>
</dbReference>
<dbReference type="Pfam" id="PF09559">
    <property type="entry name" value="Cas6"/>
    <property type="match status" value="1"/>
</dbReference>
<reference evidence="1 2" key="2">
    <citation type="submission" date="2016-03" db="EMBL/GenBank/DDBJ databases">
        <title>New uncultured bacterium of the family Gallionellaceae from acid mine drainage: description and reconstruction of genome based on metagenomic analysis of microbial community.</title>
        <authorList>
            <person name="Kadnikov V."/>
            <person name="Ivasenko D."/>
            <person name="Beletsky A."/>
            <person name="Mardanov A."/>
            <person name="Danilova E."/>
            <person name="Pimenov N."/>
            <person name="Karnachuk O."/>
            <person name="Ravin N."/>
        </authorList>
    </citation>
    <scope>NUCLEOTIDE SEQUENCE [LARGE SCALE GENOMIC DNA]</scope>
    <source>
        <strain evidence="1">ShG14-8</strain>
    </source>
</reference>
<name>A0A139BV51_9PROT</name>
<dbReference type="AlphaFoldDB" id="A0A139BV51"/>
<dbReference type="EMBL" id="LSLI01000018">
    <property type="protein sequence ID" value="KXS32831.1"/>
    <property type="molecule type" value="Genomic_DNA"/>
</dbReference>
<sequence length="204" mass="22066">MTDNNLPDMVDIVFDLDGGTIPADYRFALWAALLRLVPRFAEEKRVGVLPLRSTVNSQGMLLAKRAKLAIRMPTTFAESVASSLAGQQLDIAGSSMRVGAAKTRTIQPYPTIHAQLVTGSSDEVLFVEDIGKQMAELGVTGKLICGKRLSVSSGQRDIHGYSLVLHDLKPEASIQLQYAGLGDDRQFGCGIFVPYKVITGLSED</sequence>
<dbReference type="NCBIfam" id="TIGR02807">
    <property type="entry name" value="cas6_cmx6"/>
    <property type="match status" value="1"/>
</dbReference>
<gene>
    <name evidence="1" type="ORF">AWT59_1073</name>
</gene>
<protein>
    <submittedName>
        <fullName evidence="1">CRISPR-associated protein, Cas6-related protein</fullName>
    </submittedName>
</protein>
<evidence type="ECO:0000313" key="2">
    <source>
        <dbReference type="Proteomes" id="UP000070578"/>
    </source>
</evidence>
<dbReference type="InterPro" id="IPR014174">
    <property type="entry name" value="CRISPR-assoc_prot_Cas6/Cmx6"/>
</dbReference>
<proteinExistence type="predicted"/>